<protein>
    <submittedName>
        <fullName evidence="1">Uncharacterized protein</fullName>
    </submittedName>
</protein>
<proteinExistence type="predicted"/>
<comment type="caution">
    <text evidence="1">The sequence shown here is derived from an EMBL/GenBank/DDBJ whole genome shotgun (WGS) entry which is preliminary data.</text>
</comment>
<dbReference type="AlphaFoldDB" id="A0AAV5VEA0"/>
<feature type="non-terminal residue" evidence="1">
    <location>
        <position position="1"/>
    </location>
</feature>
<reference evidence="1" key="1">
    <citation type="submission" date="2023-10" db="EMBL/GenBank/DDBJ databases">
        <title>Genome assembly of Pristionchus species.</title>
        <authorList>
            <person name="Yoshida K."/>
            <person name="Sommer R.J."/>
        </authorList>
    </citation>
    <scope>NUCLEOTIDE SEQUENCE</scope>
    <source>
        <strain evidence="1">RS5133</strain>
    </source>
</reference>
<accession>A0AAV5VEA0</accession>
<dbReference type="EMBL" id="BTSY01000003">
    <property type="protein sequence ID" value="GMT18005.1"/>
    <property type="molecule type" value="Genomic_DNA"/>
</dbReference>
<sequence>FLFTLISAVSALKCYVGFVQWGGPRRTIPSEFDVPNQYSLPKLTECSTRATCCSYVGSLPGETYECRTDCPKFHGQSEVMRKFPTDGFMAFCQSATGMCKYRF</sequence>
<keyword evidence="2" id="KW-1185">Reference proteome</keyword>
<name>A0AAV5VEA0_9BILA</name>
<organism evidence="1 2">
    <name type="scientific">Pristionchus fissidentatus</name>
    <dbReference type="NCBI Taxonomy" id="1538716"/>
    <lineage>
        <taxon>Eukaryota</taxon>
        <taxon>Metazoa</taxon>
        <taxon>Ecdysozoa</taxon>
        <taxon>Nematoda</taxon>
        <taxon>Chromadorea</taxon>
        <taxon>Rhabditida</taxon>
        <taxon>Rhabditina</taxon>
        <taxon>Diplogasteromorpha</taxon>
        <taxon>Diplogasteroidea</taxon>
        <taxon>Neodiplogasteridae</taxon>
        <taxon>Pristionchus</taxon>
    </lineage>
</organism>
<evidence type="ECO:0000313" key="2">
    <source>
        <dbReference type="Proteomes" id="UP001432322"/>
    </source>
</evidence>
<evidence type="ECO:0000313" key="1">
    <source>
        <dbReference type="EMBL" id="GMT18005.1"/>
    </source>
</evidence>
<gene>
    <name evidence="1" type="ORF">PFISCL1PPCAC_9302</name>
</gene>
<dbReference type="Proteomes" id="UP001432322">
    <property type="component" value="Unassembled WGS sequence"/>
</dbReference>